<evidence type="ECO:0000313" key="9">
    <source>
        <dbReference type="RefSeq" id="XP_072841183.1"/>
    </source>
</evidence>
<feature type="compositionally biased region" description="Polar residues" evidence="5">
    <location>
        <begin position="733"/>
        <end position="749"/>
    </location>
</feature>
<dbReference type="InterPro" id="IPR025907">
    <property type="entry name" value="Phostensin/Taperin_PP1-bd_dom"/>
</dbReference>
<feature type="compositionally biased region" description="Low complexity" evidence="5">
    <location>
        <begin position="424"/>
        <end position="451"/>
    </location>
</feature>
<keyword evidence="4" id="KW-0009">Actin-binding</keyword>
<feature type="compositionally biased region" description="Acidic residues" evidence="5">
    <location>
        <begin position="700"/>
        <end position="720"/>
    </location>
</feature>
<keyword evidence="8" id="KW-1185">Reference proteome</keyword>
<comment type="subcellular location">
    <subcellularLocation>
        <location evidence="1">Cytoplasm</location>
    </subcellularLocation>
</comment>
<feature type="region of interest" description="Disordered" evidence="5">
    <location>
        <begin position="161"/>
        <end position="214"/>
    </location>
</feature>
<gene>
    <name evidence="9" type="primary">TPRN</name>
</gene>
<feature type="domain" description="Phostensin/Taperin N-terminal" evidence="7">
    <location>
        <begin position="14"/>
        <end position="50"/>
    </location>
</feature>
<feature type="compositionally biased region" description="Low complexity" evidence="5">
    <location>
        <begin position="373"/>
        <end position="405"/>
    </location>
</feature>
<dbReference type="RefSeq" id="XP_072841183.1">
    <property type="nucleotide sequence ID" value="XM_072985082.1"/>
</dbReference>
<keyword evidence="3" id="KW-0597">Phosphoprotein</keyword>
<keyword evidence="2" id="KW-0963">Cytoplasm</keyword>
<sequence>MSSPPRVAAAAAALALPAWKRTLLERKRAKLAAGLEPAGGPSSPPQAEEEEKKKPGKEPEAREAAEEAEEEPRVVAESLGPLRENPFMRLESERRRRRRRKALPSSPPREKPSPPPPPPPPPPATPASPAPSSPPLSQLLELYSSMPGIRTIRADNILIIESRGETEEAGRGGPRLSREVGGGAPVPPGRLRQDPPPQRSPASPRQGKDPLRALLARAGSRVTEIRAAEVVLYEPRPAGTPPPPPEGEPGRVSRLLQKFDRRAREAGGRGRWRGGDAPRLELAVSNAGLEDGPSPPAATTAALAHPDSPGRLQPASSTFVQKIGSNSFTVNPRGHRFGPVPSELPATAASGLSNGPLEPEETPLPASPPGDPSLPVAAAAVSSKPVPSPGAAAVAATSSSSPARANWWKPKPEGAAGIPPRTPPSSSASPVSSATTTTTSAPGAAPPLASSNGSFEIRPASKPDLAAIPAHDLQAQALAGLRLNSRNSFLFVPCRKGEAAGAPEPSETLPDLPEEKVLPAAPPKPVETLVPVTYIDEDLVESDSGPLPPLRVLSPRLEGFVPQEGSLALEMDDSALPVHKPPPAGFATFAQKGTNTFTIVPKRKPPTAGLETFSRAWLSEEDEEEEESRSRARTGAPHQELGQLLKKRYPTVNEIEVIGGYLSLDKSCMSKSGSRRKKMKISFNESSLQTMFEYPSESSLVEEEEEDEEEEEEYATEVDEPPAPLFIPRPNSPAHSSVTNSAGLSSYTPKHSIEFSKWQEQHHEGMPPRPGAFPRDADPLANPVMLTPADKSSLSDFSSEPALYF</sequence>
<accession>A0ABM5F701</accession>
<dbReference type="GeneID" id="110087455"/>
<name>A0ABM5F701_9SAUR</name>
<reference evidence="9" key="1">
    <citation type="submission" date="2025-08" db="UniProtKB">
        <authorList>
            <consortium name="RefSeq"/>
        </authorList>
    </citation>
    <scope>IDENTIFICATION</scope>
</reference>
<feature type="compositionally biased region" description="Basic and acidic residues" evidence="5">
    <location>
        <begin position="751"/>
        <end position="766"/>
    </location>
</feature>
<evidence type="ECO:0000256" key="1">
    <source>
        <dbReference type="ARBA" id="ARBA00004496"/>
    </source>
</evidence>
<dbReference type="Pfam" id="PF13914">
    <property type="entry name" value="Phostensin"/>
    <property type="match status" value="1"/>
</dbReference>
<feature type="compositionally biased region" description="Pro residues" evidence="5">
    <location>
        <begin position="238"/>
        <end position="247"/>
    </location>
</feature>
<dbReference type="InterPro" id="IPR025903">
    <property type="entry name" value="Phostensin/Taperin_N_dom"/>
</dbReference>
<evidence type="ECO:0000259" key="6">
    <source>
        <dbReference type="Pfam" id="PF13914"/>
    </source>
</evidence>
<feature type="compositionally biased region" description="Basic and acidic residues" evidence="5">
    <location>
        <begin position="50"/>
        <end position="65"/>
    </location>
</feature>
<dbReference type="InterPro" id="IPR026671">
    <property type="entry name" value="PPP1R18/Tprn"/>
</dbReference>
<feature type="region of interest" description="Disordered" evidence="5">
    <location>
        <begin position="231"/>
        <end position="253"/>
    </location>
</feature>
<dbReference type="PANTHER" id="PTHR21685:SF1">
    <property type="entry name" value="TAPERIN"/>
    <property type="match status" value="1"/>
</dbReference>
<evidence type="ECO:0000256" key="5">
    <source>
        <dbReference type="SAM" id="MobiDB-lite"/>
    </source>
</evidence>
<feature type="domain" description="Phostensin/Taperin PP1-binding" evidence="6">
    <location>
        <begin position="579"/>
        <end position="701"/>
    </location>
</feature>
<feature type="compositionally biased region" description="Pro residues" evidence="5">
    <location>
        <begin position="113"/>
        <end position="134"/>
    </location>
</feature>
<feature type="region of interest" description="Disordered" evidence="5">
    <location>
        <begin position="498"/>
        <end position="524"/>
    </location>
</feature>
<evidence type="ECO:0000256" key="2">
    <source>
        <dbReference type="ARBA" id="ARBA00022490"/>
    </source>
</evidence>
<feature type="region of interest" description="Disordered" evidence="5">
    <location>
        <begin position="30"/>
        <end position="142"/>
    </location>
</feature>
<evidence type="ECO:0000259" key="7">
    <source>
        <dbReference type="Pfam" id="PF13916"/>
    </source>
</evidence>
<evidence type="ECO:0000256" key="4">
    <source>
        <dbReference type="ARBA" id="ARBA00023203"/>
    </source>
</evidence>
<feature type="region of interest" description="Disordered" evidence="5">
    <location>
        <begin position="614"/>
        <end position="645"/>
    </location>
</feature>
<feature type="compositionally biased region" description="Pro residues" evidence="5">
    <location>
        <begin position="721"/>
        <end position="731"/>
    </location>
</feature>
<feature type="region of interest" description="Disordered" evidence="5">
    <location>
        <begin position="285"/>
        <end position="459"/>
    </location>
</feature>
<feature type="compositionally biased region" description="Polar residues" evidence="5">
    <location>
        <begin position="314"/>
        <end position="330"/>
    </location>
</feature>
<organism evidence="8 9">
    <name type="scientific">Pogona vitticeps</name>
    <name type="common">central bearded dragon</name>
    <dbReference type="NCBI Taxonomy" id="103695"/>
    <lineage>
        <taxon>Eukaryota</taxon>
        <taxon>Metazoa</taxon>
        <taxon>Chordata</taxon>
        <taxon>Craniata</taxon>
        <taxon>Vertebrata</taxon>
        <taxon>Euteleostomi</taxon>
        <taxon>Lepidosauria</taxon>
        <taxon>Squamata</taxon>
        <taxon>Bifurcata</taxon>
        <taxon>Unidentata</taxon>
        <taxon>Episquamata</taxon>
        <taxon>Toxicofera</taxon>
        <taxon>Iguania</taxon>
        <taxon>Acrodonta</taxon>
        <taxon>Agamidae</taxon>
        <taxon>Amphibolurinae</taxon>
        <taxon>Pogona</taxon>
    </lineage>
</organism>
<feature type="region of interest" description="Disordered" evidence="5">
    <location>
        <begin position="692"/>
        <end position="805"/>
    </location>
</feature>
<feature type="domain" description="Phostensin/Taperin N-terminal" evidence="7">
    <location>
        <begin position="57"/>
        <end position="100"/>
    </location>
</feature>
<dbReference type="Pfam" id="PF13916">
    <property type="entry name" value="Phostensin_N"/>
    <property type="match status" value="2"/>
</dbReference>
<dbReference type="Proteomes" id="UP001652642">
    <property type="component" value="Chromosome Z"/>
</dbReference>
<proteinExistence type="predicted"/>
<evidence type="ECO:0000256" key="3">
    <source>
        <dbReference type="ARBA" id="ARBA00022553"/>
    </source>
</evidence>
<evidence type="ECO:0000313" key="8">
    <source>
        <dbReference type="Proteomes" id="UP001652642"/>
    </source>
</evidence>
<protein>
    <submittedName>
        <fullName evidence="9">Taperin isoform X1</fullName>
    </submittedName>
</protein>
<dbReference type="PANTHER" id="PTHR21685">
    <property type="entry name" value="TON-B BOX DOMAIN"/>
    <property type="match status" value="1"/>
</dbReference>